<dbReference type="InterPro" id="IPR000667">
    <property type="entry name" value="Peptidase_S13"/>
</dbReference>
<evidence type="ECO:0000313" key="5">
    <source>
        <dbReference type="Proteomes" id="UP000010798"/>
    </source>
</evidence>
<comment type="similarity">
    <text evidence="1">Belongs to the peptidase S13 family.</text>
</comment>
<evidence type="ECO:0000256" key="3">
    <source>
        <dbReference type="SAM" id="SignalP"/>
    </source>
</evidence>
<feature type="signal peptide" evidence="3">
    <location>
        <begin position="1"/>
        <end position="25"/>
    </location>
</feature>
<dbReference type="Proteomes" id="UP000010798">
    <property type="component" value="Chromosome"/>
</dbReference>
<dbReference type="EMBL" id="CP003364">
    <property type="protein sequence ID" value="AGA30726.1"/>
    <property type="molecule type" value="Genomic_DNA"/>
</dbReference>
<keyword evidence="5" id="KW-1185">Reference proteome</keyword>
<dbReference type="GO" id="GO:0004185">
    <property type="term" value="F:serine-type carboxypeptidase activity"/>
    <property type="evidence" value="ECO:0007669"/>
    <property type="project" value="InterPro"/>
</dbReference>
<dbReference type="GO" id="GO:0006508">
    <property type="term" value="P:proteolysis"/>
    <property type="evidence" value="ECO:0007669"/>
    <property type="project" value="InterPro"/>
</dbReference>
<protein>
    <submittedName>
        <fullName evidence="4">D-alanyl-D-alanine carboxypeptidase, serine-type, PBP4 family</fullName>
    </submittedName>
</protein>
<gene>
    <name evidence="4" type="ordered locus">Sinac_6651</name>
</gene>
<keyword evidence="3" id="KW-0732">Signal</keyword>
<evidence type="ECO:0000313" key="4">
    <source>
        <dbReference type="EMBL" id="AGA30726.1"/>
    </source>
</evidence>
<evidence type="ECO:0000256" key="1">
    <source>
        <dbReference type="ARBA" id="ARBA00006096"/>
    </source>
</evidence>
<dbReference type="STRING" id="886293.Sinac_6651"/>
<dbReference type="SUPFAM" id="SSF56601">
    <property type="entry name" value="beta-lactamase/transpeptidase-like"/>
    <property type="match status" value="1"/>
</dbReference>
<keyword evidence="2" id="KW-0378">Hydrolase</keyword>
<dbReference type="AlphaFoldDB" id="L0DPV8"/>
<dbReference type="InterPro" id="IPR012338">
    <property type="entry name" value="Beta-lactam/transpept-like"/>
</dbReference>
<dbReference type="Gene3D" id="3.50.80.20">
    <property type="entry name" value="D-Ala-D-Ala carboxypeptidase C, peptidase S13"/>
    <property type="match status" value="1"/>
</dbReference>
<dbReference type="eggNOG" id="COG2027">
    <property type="taxonomic scope" value="Bacteria"/>
</dbReference>
<dbReference type="GO" id="GO:0000270">
    <property type="term" value="P:peptidoglycan metabolic process"/>
    <property type="evidence" value="ECO:0007669"/>
    <property type="project" value="TreeGrafter"/>
</dbReference>
<dbReference type="Gene3D" id="3.40.710.10">
    <property type="entry name" value="DD-peptidase/beta-lactamase superfamily"/>
    <property type="match status" value="2"/>
</dbReference>
<proteinExistence type="inferred from homology"/>
<dbReference type="Pfam" id="PF02113">
    <property type="entry name" value="Peptidase_S13"/>
    <property type="match status" value="1"/>
</dbReference>
<keyword evidence="4" id="KW-0645">Protease</keyword>
<evidence type="ECO:0000256" key="2">
    <source>
        <dbReference type="ARBA" id="ARBA00022801"/>
    </source>
</evidence>
<dbReference type="KEGG" id="saci:Sinac_6651"/>
<accession>L0DPV8</accession>
<feature type="chain" id="PRO_5003941003" evidence="3">
    <location>
        <begin position="26"/>
        <end position="539"/>
    </location>
</feature>
<reference evidence="4 5" key="1">
    <citation type="submission" date="2012-02" db="EMBL/GenBank/DDBJ databases">
        <title>Complete sequence of chromosome of Singulisphaera acidiphila DSM 18658.</title>
        <authorList>
            <consortium name="US DOE Joint Genome Institute (JGI-PGF)"/>
            <person name="Lucas S."/>
            <person name="Copeland A."/>
            <person name="Lapidus A."/>
            <person name="Glavina del Rio T."/>
            <person name="Dalin E."/>
            <person name="Tice H."/>
            <person name="Bruce D."/>
            <person name="Goodwin L."/>
            <person name="Pitluck S."/>
            <person name="Peters L."/>
            <person name="Ovchinnikova G."/>
            <person name="Chertkov O."/>
            <person name="Kyrpides N."/>
            <person name="Mavromatis K."/>
            <person name="Ivanova N."/>
            <person name="Brettin T."/>
            <person name="Detter J.C."/>
            <person name="Han C."/>
            <person name="Larimer F."/>
            <person name="Land M."/>
            <person name="Hauser L."/>
            <person name="Markowitz V."/>
            <person name="Cheng J.-F."/>
            <person name="Hugenholtz P."/>
            <person name="Woyke T."/>
            <person name="Wu D."/>
            <person name="Tindall B."/>
            <person name="Pomrenke H."/>
            <person name="Brambilla E."/>
            <person name="Klenk H.-P."/>
            <person name="Eisen J.A."/>
        </authorList>
    </citation>
    <scope>NUCLEOTIDE SEQUENCE [LARGE SCALE GENOMIC DNA]</scope>
    <source>
        <strain evidence="5">ATCC BAA-1392 / DSM 18658 / VKM B-2454 / MOB10</strain>
    </source>
</reference>
<name>L0DPV8_SINAD</name>
<keyword evidence="4" id="KW-0121">Carboxypeptidase</keyword>
<dbReference type="RefSeq" id="WP_015249806.1">
    <property type="nucleotide sequence ID" value="NC_019892.1"/>
</dbReference>
<dbReference type="HOGENOM" id="CLU_017692_1_0_0"/>
<sequence>MAARLLRWSLILGLGCGLATAKAKAGEPLEPRVEEVLKTKGFEGGHWGILVVDGTTGKTVYEHNADQMFCPASVTKLFSTAAALSDLGADFRFQTPVVRRGEVKDGVLQGDLILVTRGDPCMGGRTGPEGKFLFRDNDHTYSGGHFDGEIVSADPLAALDHLARAVQAAGIKAITGDVLVDERFFESTSSTGSGPSRVGPTVINDNVIDIVVTPAGSAGEPAEVRLIPETAFASADLQVETVESSQPPRLTVRSVGPRQFSVRGQLPAGHKPVVKIYEVEEPAAFARTLFIERLRGRGVQVAAAAIGENHAENLPATTDVAKLPKVAEYTSPPFREYLRVILKVSHNLHASTLPLLLAAHHGEKTLAEGLRREGELLKKLGVPIETISFGGGAGGHRADLVTPRATVALLRAMAARPDFPAYDAALPVLGRDGTLAKAVSAESPARGHARAKTGTFWLENGLTGQSVLTSKALAGYMETTTGRPLVFAFFLNEVPLDAKGAQVTEATAKAGRLLGSLCEVFYRSDEPKTPPPAPAVSGP</sequence>
<organism evidence="4 5">
    <name type="scientific">Singulisphaera acidiphila (strain ATCC BAA-1392 / DSM 18658 / VKM B-2454 / MOB10)</name>
    <dbReference type="NCBI Taxonomy" id="886293"/>
    <lineage>
        <taxon>Bacteria</taxon>
        <taxon>Pseudomonadati</taxon>
        <taxon>Planctomycetota</taxon>
        <taxon>Planctomycetia</taxon>
        <taxon>Isosphaerales</taxon>
        <taxon>Isosphaeraceae</taxon>
        <taxon>Singulisphaera</taxon>
    </lineage>
</organism>
<dbReference type="OrthoDB" id="9802627at2"/>
<dbReference type="PANTHER" id="PTHR30023">
    <property type="entry name" value="D-ALANYL-D-ALANINE CARBOXYPEPTIDASE"/>
    <property type="match status" value="1"/>
</dbReference>
<dbReference type="NCBIfam" id="TIGR00666">
    <property type="entry name" value="PBP4"/>
    <property type="match status" value="1"/>
</dbReference>
<dbReference type="PANTHER" id="PTHR30023:SF0">
    <property type="entry name" value="PENICILLIN-SENSITIVE CARBOXYPEPTIDASE A"/>
    <property type="match status" value="1"/>
</dbReference>